<gene>
    <name evidence="2" type="ORF">GCM10022392_02760</name>
</gene>
<dbReference type="InterPro" id="IPR011322">
    <property type="entry name" value="N-reg_PII-like_a/b"/>
</dbReference>
<name>A0ABP7WC41_9SPHI</name>
<dbReference type="InterPro" id="IPR018551">
    <property type="entry name" value="DUF2007"/>
</dbReference>
<dbReference type="Proteomes" id="UP001500841">
    <property type="component" value="Unassembled WGS sequence"/>
</dbReference>
<feature type="domain" description="DUF2007" evidence="1">
    <location>
        <begin position="12"/>
        <end position="69"/>
    </location>
</feature>
<evidence type="ECO:0000313" key="2">
    <source>
        <dbReference type="EMBL" id="GAA4085413.1"/>
    </source>
</evidence>
<accession>A0ABP7WC41</accession>
<dbReference type="Pfam" id="PF09413">
    <property type="entry name" value="DUF2007"/>
    <property type="match status" value="1"/>
</dbReference>
<proteinExistence type="predicted"/>
<dbReference type="SUPFAM" id="SSF54913">
    <property type="entry name" value="GlnB-like"/>
    <property type="match status" value="1"/>
</dbReference>
<sequence>MEDKIVTLDTFMNFMQAEIALGKLQTAGISCFIDENGANIYPLQTDALGAYKIKVFERDFEKCREILAQSDEAE</sequence>
<comment type="caution">
    <text evidence="2">The sequence shown here is derived from an EMBL/GenBank/DDBJ whole genome shotgun (WGS) entry which is preliminary data.</text>
</comment>
<keyword evidence="3" id="KW-1185">Reference proteome</keyword>
<reference evidence="3" key="1">
    <citation type="journal article" date="2019" name="Int. J. Syst. Evol. Microbiol.">
        <title>The Global Catalogue of Microorganisms (GCM) 10K type strain sequencing project: providing services to taxonomists for standard genome sequencing and annotation.</title>
        <authorList>
            <consortium name="The Broad Institute Genomics Platform"/>
            <consortium name="The Broad Institute Genome Sequencing Center for Infectious Disease"/>
            <person name="Wu L."/>
            <person name="Ma J."/>
        </authorList>
    </citation>
    <scope>NUCLEOTIDE SEQUENCE [LARGE SCALE GENOMIC DNA]</scope>
    <source>
        <strain evidence="3">JCM 17085</strain>
    </source>
</reference>
<evidence type="ECO:0000313" key="3">
    <source>
        <dbReference type="Proteomes" id="UP001500841"/>
    </source>
</evidence>
<protein>
    <recommendedName>
        <fullName evidence="1">DUF2007 domain-containing protein</fullName>
    </recommendedName>
</protein>
<dbReference type="RefSeq" id="WP_345100587.1">
    <property type="nucleotide sequence ID" value="NZ_BAABCV010000001.1"/>
</dbReference>
<dbReference type="EMBL" id="BAABCV010000001">
    <property type="protein sequence ID" value="GAA4085413.1"/>
    <property type="molecule type" value="Genomic_DNA"/>
</dbReference>
<evidence type="ECO:0000259" key="1">
    <source>
        <dbReference type="Pfam" id="PF09413"/>
    </source>
</evidence>
<organism evidence="2 3">
    <name type="scientific">Mucilaginibacter panaciglaebae</name>
    <dbReference type="NCBI Taxonomy" id="502331"/>
    <lineage>
        <taxon>Bacteria</taxon>
        <taxon>Pseudomonadati</taxon>
        <taxon>Bacteroidota</taxon>
        <taxon>Sphingobacteriia</taxon>
        <taxon>Sphingobacteriales</taxon>
        <taxon>Sphingobacteriaceae</taxon>
        <taxon>Mucilaginibacter</taxon>
    </lineage>
</organism>